<dbReference type="Proteomes" id="UP000514754">
    <property type="component" value="Chromosome"/>
</dbReference>
<proteinExistence type="predicted"/>
<accession>A0A783T6Q5</accession>
<sequence>MSCSVKLLLALMGCSFISGIQPVWAADVNIKITGEIYIPPCKINGNDAEINIHFGKMSLYDVDGQKNAQTKSVTVSCDYYQGTPYIRIDGAVLQGAGDNVLKTTGANPSTLGVALYQGGDVNTAYPLKTGAGEQGKYGYKITRGLTGQNSTSGTFTFTAVPVKYGSGALIAGTFNATATMSIRYL</sequence>
<evidence type="ECO:0000313" key="3">
    <source>
        <dbReference type="Proteomes" id="UP000514754"/>
    </source>
</evidence>
<dbReference type="InterPro" id="IPR000259">
    <property type="entry name" value="Adhesion_dom_fimbrial"/>
</dbReference>
<dbReference type="InterPro" id="IPR008966">
    <property type="entry name" value="Adhesion_dom_sf"/>
</dbReference>
<dbReference type="GO" id="GO:0009289">
    <property type="term" value="C:pilus"/>
    <property type="evidence" value="ECO:0007669"/>
    <property type="project" value="InterPro"/>
</dbReference>
<dbReference type="InterPro" id="IPR036937">
    <property type="entry name" value="Adhesion_dom_fimbrial_sf"/>
</dbReference>
<dbReference type="Gene3D" id="2.60.40.1090">
    <property type="entry name" value="Fimbrial-type adhesion domain"/>
    <property type="match status" value="1"/>
</dbReference>
<dbReference type="PANTHER" id="PTHR33420">
    <property type="entry name" value="FIMBRIAL SUBUNIT ELFA-RELATED"/>
    <property type="match status" value="1"/>
</dbReference>
<dbReference type="EMBL" id="CP057906">
    <property type="protein sequence ID" value="QMO43763.1"/>
    <property type="molecule type" value="Genomic_DNA"/>
</dbReference>
<feature type="domain" description="Fimbrial-type adhesion" evidence="1">
    <location>
        <begin position="30"/>
        <end position="184"/>
    </location>
</feature>
<dbReference type="InterPro" id="IPR050263">
    <property type="entry name" value="Bact_Fimbrial_Adh_Pro"/>
</dbReference>
<gene>
    <name evidence="2" type="ORF">HVW43_20985</name>
</gene>
<dbReference type="SUPFAM" id="SSF49401">
    <property type="entry name" value="Bacterial adhesins"/>
    <property type="match status" value="1"/>
</dbReference>
<evidence type="ECO:0000259" key="1">
    <source>
        <dbReference type="Pfam" id="PF00419"/>
    </source>
</evidence>
<dbReference type="Pfam" id="PF00419">
    <property type="entry name" value="Fimbrial"/>
    <property type="match status" value="1"/>
</dbReference>
<dbReference type="GO" id="GO:0043709">
    <property type="term" value="P:cell adhesion involved in single-species biofilm formation"/>
    <property type="evidence" value="ECO:0007669"/>
    <property type="project" value="TreeGrafter"/>
</dbReference>
<dbReference type="AlphaFoldDB" id="A0A783T6Q5"/>
<organism evidence="2 3">
    <name type="scientific">Escherichia coli</name>
    <dbReference type="NCBI Taxonomy" id="562"/>
    <lineage>
        <taxon>Bacteria</taxon>
        <taxon>Pseudomonadati</taxon>
        <taxon>Pseudomonadota</taxon>
        <taxon>Gammaproteobacteria</taxon>
        <taxon>Enterobacterales</taxon>
        <taxon>Enterobacteriaceae</taxon>
        <taxon>Escherichia</taxon>
    </lineage>
</organism>
<dbReference type="PANTHER" id="PTHR33420:SF26">
    <property type="entry name" value="FIMBRIAL SUBUNIT"/>
    <property type="match status" value="1"/>
</dbReference>
<evidence type="ECO:0000313" key="2">
    <source>
        <dbReference type="EMBL" id="QMO43763.1"/>
    </source>
</evidence>
<protein>
    <submittedName>
        <fullName evidence="2">Fimbrial protein</fullName>
    </submittedName>
</protein>
<reference evidence="2 3" key="1">
    <citation type="submission" date="2020-06" db="EMBL/GenBank/DDBJ databases">
        <title>REHAB project genomes.</title>
        <authorList>
            <person name="Shaw L.P."/>
        </authorList>
    </citation>
    <scope>NUCLEOTIDE SEQUENCE [LARGE SCALE GENOMIC DNA]</scope>
    <source>
        <strain evidence="2 3">RHB10-C12</strain>
    </source>
</reference>
<name>A0A783T6Q5_ECOLX</name>